<dbReference type="RefSeq" id="WP_101678172.1">
    <property type="nucleotide sequence ID" value="NZ_CAMYCO010000021.1"/>
</dbReference>
<protein>
    <submittedName>
        <fullName evidence="3">PTS sugar transporter subunit IIB</fullName>
        <ecNumber evidence="3">2.7.1.-</ecNumber>
    </submittedName>
</protein>
<reference evidence="3" key="2">
    <citation type="submission" date="2023-10" db="EMBL/GenBank/DDBJ databases">
        <authorList>
            <person name="Choi B."/>
        </authorList>
    </citation>
    <scope>NUCLEOTIDE SEQUENCE</scope>
    <source>
        <strain evidence="3">UMB0763</strain>
    </source>
</reference>
<name>A0AAF1BYV5_9CORY</name>
<dbReference type="InterPro" id="IPR003501">
    <property type="entry name" value="PTS_EIIB_2/3"/>
</dbReference>
<sequence length="93" mass="10309">MKFQAMCSSGLGSSFLVEMNIKQALENIGLTDFEVSHSDIGGATKNDADVFIVGRDLEDATKEFTPRIVLNSIIDKEELEEKLRAFLQENGQI</sequence>
<dbReference type="SUPFAM" id="SSF52794">
    <property type="entry name" value="PTS system IIB component-like"/>
    <property type="match status" value="1"/>
</dbReference>
<dbReference type="Proteomes" id="UP000234560">
    <property type="component" value="Chromosome"/>
</dbReference>
<dbReference type="GO" id="GO:0008982">
    <property type="term" value="F:protein-N(PI)-phosphohistidine-sugar phosphotransferase activity"/>
    <property type="evidence" value="ECO:0007669"/>
    <property type="project" value="InterPro"/>
</dbReference>
<dbReference type="Gene3D" id="3.40.50.2300">
    <property type="match status" value="1"/>
</dbReference>
<dbReference type="KEGG" id="cpyr:CYJ47_12485"/>
<keyword evidence="1 3" id="KW-0808">Transferase</keyword>
<feature type="domain" description="PTS EIIB type-2" evidence="2">
    <location>
        <begin position="1"/>
        <end position="91"/>
    </location>
</feature>
<dbReference type="CDD" id="cd05563">
    <property type="entry name" value="PTS_IIB_ascorbate"/>
    <property type="match status" value="1"/>
</dbReference>
<keyword evidence="3" id="KW-0762">Sugar transport</keyword>
<dbReference type="AlphaFoldDB" id="A0AAF1BYV5"/>
<dbReference type="InterPro" id="IPR036095">
    <property type="entry name" value="PTS_EIIB-like_sf"/>
</dbReference>
<dbReference type="PROSITE" id="PS51099">
    <property type="entry name" value="PTS_EIIB_TYPE_2"/>
    <property type="match status" value="1"/>
</dbReference>
<organism evidence="3 4">
    <name type="scientific">Corynebacterium pyruviciproducens</name>
    <dbReference type="NCBI Taxonomy" id="598660"/>
    <lineage>
        <taxon>Bacteria</taxon>
        <taxon>Bacillati</taxon>
        <taxon>Actinomycetota</taxon>
        <taxon>Actinomycetes</taxon>
        <taxon>Mycobacteriales</taxon>
        <taxon>Corynebacteriaceae</taxon>
        <taxon>Corynebacterium</taxon>
    </lineage>
</organism>
<gene>
    <name evidence="3" type="ORF">CYJ47_12485</name>
</gene>
<dbReference type="GO" id="GO:0009401">
    <property type="term" value="P:phosphoenolpyruvate-dependent sugar phosphotransferase system"/>
    <property type="evidence" value="ECO:0007669"/>
    <property type="project" value="InterPro"/>
</dbReference>
<dbReference type="EMBL" id="CP136958">
    <property type="protein sequence ID" value="WOT02045.1"/>
    <property type="molecule type" value="Genomic_DNA"/>
</dbReference>
<dbReference type="Pfam" id="PF02302">
    <property type="entry name" value="PTS_IIB"/>
    <property type="match status" value="1"/>
</dbReference>
<keyword evidence="3" id="KW-0813">Transport</keyword>
<dbReference type="EC" id="2.7.1.-" evidence="3"/>
<accession>A0AAF1BYV5</accession>
<dbReference type="InterPro" id="IPR013011">
    <property type="entry name" value="PTS_EIIB_2"/>
</dbReference>
<evidence type="ECO:0000256" key="1">
    <source>
        <dbReference type="ARBA" id="ARBA00022679"/>
    </source>
</evidence>
<evidence type="ECO:0000313" key="4">
    <source>
        <dbReference type="Proteomes" id="UP000234560"/>
    </source>
</evidence>
<evidence type="ECO:0000259" key="2">
    <source>
        <dbReference type="PROSITE" id="PS51099"/>
    </source>
</evidence>
<evidence type="ECO:0000313" key="3">
    <source>
        <dbReference type="EMBL" id="WOT02045.1"/>
    </source>
</evidence>
<proteinExistence type="predicted"/>
<reference evidence="3" key="1">
    <citation type="submission" date="2017-12" db="EMBL/GenBank/DDBJ databases">
        <authorList>
            <person name="Thomas-White K."/>
            <person name="Wolfe A.J."/>
        </authorList>
    </citation>
    <scope>NUCLEOTIDE SEQUENCE</scope>
    <source>
        <strain evidence="3">UMB0763</strain>
    </source>
</reference>